<dbReference type="AlphaFoldDB" id="A0A9N9WY33"/>
<dbReference type="PROSITE" id="PS50940">
    <property type="entry name" value="CHIT_BIND_II"/>
    <property type="match status" value="2"/>
</dbReference>
<dbReference type="InterPro" id="IPR051940">
    <property type="entry name" value="Chitin_bind-dev_reg"/>
</dbReference>
<keyword evidence="3" id="KW-0677">Repeat</keyword>
<accession>A0A9N9WY33</accession>
<evidence type="ECO:0000313" key="8">
    <source>
        <dbReference type="EMBL" id="CAG9810700.1"/>
    </source>
</evidence>
<evidence type="ECO:0000256" key="3">
    <source>
        <dbReference type="ARBA" id="ARBA00022737"/>
    </source>
</evidence>
<feature type="domain" description="Chitin-binding type-2" evidence="7">
    <location>
        <begin position="24"/>
        <end position="83"/>
    </location>
</feature>
<dbReference type="Pfam" id="PF01607">
    <property type="entry name" value="CBM_14"/>
    <property type="match status" value="2"/>
</dbReference>
<dbReference type="GO" id="GO:0005576">
    <property type="term" value="C:extracellular region"/>
    <property type="evidence" value="ECO:0007669"/>
    <property type="project" value="InterPro"/>
</dbReference>
<keyword evidence="4" id="KW-1015">Disulfide bond</keyword>
<dbReference type="InterPro" id="IPR002557">
    <property type="entry name" value="Chitin-bd_dom"/>
</dbReference>
<dbReference type="SMART" id="SM00494">
    <property type="entry name" value="ChtBD2"/>
    <property type="match status" value="2"/>
</dbReference>
<name>A0A9N9WY33_9DIPT</name>
<keyword evidence="9" id="KW-1185">Reference proteome</keyword>
<feature type="domain" description="Chitin-binding type-2" evidence="7">
    <location>
        <begin position="107"/>
        <end position="167"/>
    </location>
</feature>
<dbReference type="GO" id="GO:0008061">
    <property type="term" value="F:chitin binding"/>
    <property type="evidence" value="ECO:0007669"/>
    <property type="project" value="UniProtKB-KW"/>
</dbReference>
<dbReference type="PANTHER" id="PTHR23301">
    <property type="entry name" value="CHITIN BINDING PERITROPHIN-A"/>
    <property type="match status" value="1"/>
</dbReference>
<reference evidence="8" key="1">
    <citation type="submission" date="2022-01" db="EMBL/GenBank/DDBJ databases">
        <authorList>
            <person name="King R."/>
        </authorList>
    </citation>
    <scope>NUCLEOTIDE SEQUENCE</scope>
</reference>
<reference evidence="8" key="2">
    <citation type="submission" date="2022-10" db="EMBL/GenBank/DDBJ databases">
        <authorList>
            <consortium name="ENA_rothamsted_submissions"/>
            <consortium name="culmorum"/>
            <person name="King R."/>
        </authorList>
    </citation>
    <scope>NUCLEOTIDE SEQUENCE</scope>
</reference>
<evidence type="ECO:0000313" key="9">
    <source>
        <dbReference type="Proteomes" id="UP001153620"/>
    </source>
</evidence>
<evidence type="ECO:0000256" key="5">
    <source>
        <dbReference type="ARBA" id="ARBA00023180"/>
    </source>
</evidence>
<sequence>MLIKIFLIFAIFHQTYCQIDMGFDPRCPEIDPFPPIHLPHESECHLFYKCANRHIWLFECQPPLHWSVIHDRCEWPNIAQCDPDDLPGIPTPPSNTTTTLGTTTPAYSDCPLYDNPNNVVFVPDRTRCDGYFVCFNGNKVPRTCHPGLHWDQQNRWCDNAANVPCSL</sequence>
<feature type="signal peptide" evidence="6">
    <location>
        <begin position="1"/>
        <end position="17"/>
    </location>
</feature>
<dbReference type="SUPFAM" id="SSF57625">
    <property type="entry name" value="Invertebrate chitin-binding proteins"/>
    <property type="match status" value="2"/>
</dbReference>
<dbReference type="Gene3D" id="2.170.140.10">
    <property type="entry name" value="Chitin binding domain"/>
    <property type="match status" value="2"/>
</dbReference>
<dbReference type="Proteomes" id="UP001153620">
    <property type="component" value="Chromosome 4"/>
</dbReference>
<evidence type="ECO:0000256" key="4">
    <source>
        <dbReference type="ARBA" id="ARBA00023157"/>
    </source>
</evidence>
<protein>
    <recommendedName>
        <fullName evidence="7">Chitin-binding type-2 domain-containing protein</fullName>
    </recommendedName>
</protein>
<dbReference type="InterPro" id="IPR036508">
    <property type="entry name" value="Chitin-bd_dom_sf"/>
</dbReference>
<organism evidence="8 9">
    <name type="scientific">Chironomus riparius</name>
    <dbReference type="NCBI Taxonomy" id="315576"/>
    <lineage>
        <taxon>Eukaryota</taxon>
        <taxon>Metazoa</taxon>
        <taxon>Ecdysozoa</taxon>
        <taxon>Arthropoda</taxon>
        <taxon>Hexapoda</taxon>
        <taxon>Insecta</taxon>
        <taxon>Pterygota</taxon>
        <taxon>Neoptera</taxon>
        <taxon>Endopterygota</taxon>
        <taxon>Diptera</taxon>
        <taxon>Nematocera</taxon>
        <taxon>Chironomoidea</taxon>
        <taxon>Chironomidae</taxon>
        <taxon>Chironominae</taxon>
        <taxon>Chironomus</taxon>
    </lineage>
</organism>
<evidence type="ECO:0000256" key="1">
    <source>
        <dbReference type="ARBA" id="ARBA00022669"/>
    </source>
</evidence>
<keyword evidence="1" id="KW-0147">Chitin-binding</keyword>
<gene>
    <name evidence="8" type="ORF">CHIRRI_LOCUS13513</name>
</gene>
<dbReference type="PANTHER" id="PTHR23301:SF0">
    <property type="entry name" value="CHITIN-BINDING TYPE-2 DOMAIN-CONTAINING PROTEIN-RELATED"/>
    <property type="match status" value="1"/>
</dbReference>
<keyword evidence="2 6" id="KW-0732">Signal</keyword>
<proteinExistence type="predicted"/>
<evidence type="ECO:0000256" key="6">
    <source>
        <dbReference type="SAM" id="SignalP"/>
    </source>
</evidence>
<feature type="chain" id="PRO_5040464708" description="Chitin-binding type-2 domain-containing protein" evidence="6">
    <location>
        <begin position="18"/>
        <end position="167"/>
    </location>
</feature>
<evidence type="ECO:0000256" key="2">
    <source>
        <dbReference type="ARBA" id="ARBA00022729"/>
    </source>
</evidence>
<dbReference type="OrthoDB" id="6020543at2759"/>
<dbReference type="EMBL" id="OU895880">
    <property type="protein sequence ID" value="CAG9810700.1"/>
    <property type="molecule type" value="Genomic_DNA"/>
</dbReference>
<evidence type="ECO:0000259" key="7">
    <source>
        <dbReference type="PROSITE" id="PS50940"/>
    </source>
</evidence>
<keyword evidence="5" id="KW-0325">Glycoprotein</keyword>